<dbReference type="CDD" id="cd02435">
    <property type="entry name" value="CCC1"/>
    <property type="match status" value="1"/>
</dbReference>
<evidence type="ECO:0000313" key="8">
    <source>
        <dbReference type="Proteomes" id="UP001497383"/>
    </source>
</evidence>
<feature type="transmembrane region" description="Helical" evidence="6">
    <location>
        <begin position="230"/>
        <end position="250"/>
    </location>
</feature>
<comment type="subcellular location">
    <subcellularLocation>
        <location evidence="1">Endomembrane system</location>
        <topology evidence="1">Multi-pass membrane protein</topology>
    </subcellularLocation>
</comment>
<comment type="similarity">
    <text evidence="2">Belongs to the CCC1 family.</text>
</comment>
<evidence type="ECO:0000256" key="4">
    <source>
        <dbReference type="ARBA" id="ARBA00022989"/>
    </source>
</evidence>
<reference evidence="7 8" key="1">
    <citation type="submission" date="2024-03" db="EMBL/GenBank/DDBJ databases">
        <authorList>
            <person name="Brejova B."/>
        </authorList>
    </citation>
    <scope>NUCLEOTIDE SEQUENCE [LARGE SCALE GENOMIC DNA]</scope>
    <source>
        <strain evidence="7 8">CBS 14171</strain>
    </source>
</reference>
<dbReference type="InterPro" id="IPR008217">
    <property type="entry name" value="Ccc1_fam"/>
</dbReference>
<evidence type="ECO:0000256" key="1">
    <source>
        <dbReference type="ARBA" id="ARBA00004127"/>
    </source>
</evidence>
<dbReference type="Proteomes" id="UP001497383">
    <property type="component" value="Chromosome 4"/>
</dbReference>
<gene>
    <name evidence="7" type="ORF">LODBEIA_P34280</name>
</gene>
<dbReference type="RefSeq" id="XP_066830366.1">
    <property type="nucleotide sequence ID" value="XM_066973537.1"/>
</dbReference>
<sequence>MSLVALKNGVVGLFQGRTKSDDELLRVNKLLDNNQLPYGSTEQGSAPRDDRAAEVARHEAVIHAAASVASSSENKEDDEVEANFVTQFFSRFDPRVMSDIIIGLSDGLTVPFALTAGLSSLGDSHLVVTGGMAELVAGAISMGLGGFLAAKSESEFYFAQVKKEKLDFFKKPDTINQEAAEIMFELGASEPTIISFLKDLDSQPRNLIDFVIRYGKGLEEPTEGRQLTSALTIGLSYFLGGFVPLVPYFFTNTVQTGLLVSVIVMLGTLFIFGFIKTALSLGDCGTYKKVLDGVQMVAVGSIAAGAAWGLVYFIDN</sequence>
<keyword evidence="4 6" id="KW-1133">Transmembrane helix</keyword>
<evidence type="ECO:0000256" key="2">
    <source>
        <dbReference type="ARBA" id="ARBA00007049"/>
    </source>
</evidence>
<organism evidence="7 8">
    <name type="scientific">Lodderomyces beijingensis</name>
    <dbReference type="NCBI Taxonomy" id="1775926"/>
    <lineage>
        <taxon>Eukaryota</taxon>
        <taxon>Fungi</taxon>
        <taxon>Dikarya</taxon>
        <taxon>Ascomycota</taxon>
        <taxon>Saccharomycotina</taxon>
        <taxon>Pichiomycetes</taxon>
        <taxon>Debaryomycetaceae</taxon>
        <taxon>Candida/Lodderomyces clade</taxon>
        <taxon>Lodderomyces</taxon>
    </lineage>
</organism>
<proteinExistence type="inferred from homology"/>
<evidence type="ECO:0000256" key="5">
    <source>
        <dbReference type="ARBA" id="ARBA00023136"/>
    </source>
</evidence>
<dbReference type="PANTHER" id="PTHR31851">
    <property type="entry name" value="FE(2+)/MN(2+) TRANSPORTER PCL1"/>
    <property type="match status" value="1"/>
</dbReference>
<accession>A0ABP0ZM40</accession>
<dbReference type="GeneID" id="92208624"/>
<protein>
    <recommendedName>
        <fullName evidence="9">Protein CCC1</fullName>
    </recommendedName>
</protein>
<keyword evidence="3 6" id="KW-0812">Transmembrane</keyword>
<dbReference type="Pfam" id="PF01988">
    <property type="entry name" value="VIT1"/>
    <property type="match status" value="1"/>
</dbReference>
<keyword evidence="5 6" id="KW-0472">Membrane</keyword>
<keyword evidence="8" id="KW-1185">Reference proteome</keyword>
<feature type="transmembrane region" description="Helical" evidence="6">
    <location>
        <begin position="256"/>
        <end position="275"/>
    </location>
</feature>
<name>A0ABP0ZM40_9ASCO</name>
<evidence type="ECO:0000313" key="7">
    <source>
        <dbReference type="EMBL" id="CAK9439204.1"/>
    </source>
</evidence>
<evidence type="ECO:0000256" key="3">
    <source>
        <dbReference type="ARBA" id="ARBA00022692"/>
    </source>
</evidence>
<evidence type="ECO:0008006" key="9">
    <source>
        <dbReference type="Google" id="ProtNLM"/>
    </source>
</evidence>
<feature type="transmembrane region" description="Helical" evidence="6">
    <location>
        <begin position="296"/>
        <end position="314"/>
    </location>
</feature>
<dbReference type="EMBL" id="OZ022408">
    <property type="protein sequence ID" value="CAK9439204.1"/>
    <property type="molecule type" value="Genomic_DNA"/>
</dbReference>
<evidence type="ECO:0000256" key="6">
    <source>
        <dbReference type="SAM" id="Phobius"/>
    </source>
</evidence>